<name>A0A6A2ZTU6_HIBSY</name>
<evidence type="ECO:0000313" key="2">
    <source>
        <dbReference type="EMBL" id="KAE8695411.1"/>
    </source>
</evidence>
<dbReference type="AlphaFoldDB" id="A0A6A2ZTU6"/>
<proteinExistence type="predicted"/>
<sequence length="153" mass="17786">MDEMIRLHQIFRQSSCSLFLKLLKDAQRIYVLMHLFLVILVMGVAIHQMPKLKFVQFAEAKGLNTIYHAKDPGLLKVLRKLKLQYMQVWILEIQYVYQKLVILSDRKINLAILGGEVEVPTLLGKVQVKDCQSMVFYYIMEISMSASALICHR</sequence>
<evidence type="ECO:0000313" key="3">
    <source>
        <dbReference type="Proteomes" id="UP000436088"/>
    </source>
</evidence>
<keyword evidence="1" id="KW-0812">Transmembrane</keyword>
<organism evidence="2 3">
    <name type="scientific">Hibiscus syriacus</name>
    <name type="common">Rose of Sharon</name>
    <dbReference type="NCBI Taxonomy" id="106335"/>
    <lineage>
        <taxon>Eukaryota</taxon>
        <taxon>Viridiplantae</taxon>
        <taxon>Streptophyta</taxon>
        <taxon>Embryophyta</taxon>
        <taxon>Tracheophyta</taxon>
        <taxon>Spermatophyta</taxon>
        <taxon>Magnoliopsida</taxon>
        <taxon>eudicotyledons</taxon>
        <taxon>Gunneridae</taxon>
        <taxon>Pentapetalae</taxon>
        <taxon>rosids</taxon>
        <taxon>malvids</taxon>
        <taxon>Malvales</taxon>
        <taxon>Malvaceae</taxon>
        <taxon>Malvoideae</taxon>
        <taxon>Hibiscus</taxon>
    </lineage>
</organism>
<feature type="transmembrane region" description="Helical" evidence="1">
    <location>
        <begin position="29"/>
        <end position="46"/>
    </location>
</feature>
<protein>
    <submittedName>
        <fullName evidence="2">Uncharacterized protein</fullName>
    </submittedName>
</protein>
<keyword evidence="1" id="KW-0472">Membrane</keyword>
<evidence type="ECO:0000256" key="1">
    <source>
        <dbReference type="SAM" id="Phobius"/>
    </source>
</evidence>
<keyword evidence="3" id="KW-1185">Reference proteome</keyword>
<reference evidence="2" key="1">
    <citation type="submission" date="2019-09" db="EMBL/GenBank/DDBJ databases">
        <title>Draft genome information of white flower Hibiscus syriacus.</title>
        <authorList>
            <person name="Kim Y.-M."/>
        </authorList>
    </citation>
    <scope>NUCLEOTIDE SEQUENCE [LARGE SCALE GENOMIC DNA]</scope>
    <source>
        <strain evidence="2">YM2019G1</strain>
    </source>
</reference>
<comment type="caution">
    <text evidence="2">The sequence shown here is derived from an EMBL/GenBank/DDBJ whole genome shotgun (WGS) entry which is preliminary data.</text>
</comment>
<dbReference type="EMBL" id="VEPZ02001084">
    <property type="protein sequence ID" value="KAE8695411.1"/>
    <property type="molecule type" value="Genomic_DNA"/>
</dbReference>
<gene>
    <name evidence="2" type="ORF">F3Y22_tig00110716pilonHSYRG00223</name>
</gene>
<accession>A0A6A2ZTU6</accession>
<dbReference type="Proteomes" id="UP000436088">
    <property type="component" value="Unassembled WGS sequence"/>
</dbReference>
<keyword evidence="1" id="KW-1133">Transmembrane helix</keyword>